<dbReference type="GO" id="GO:0004181">
    <property type="term" value="F:metallocarboxypeptidase activity"/>
    <property type="evidence" value="ECO:0007669"/>
    <property type="project" value="InterPro"/>
</dbReference>
<feature type="active site" description="Proton donor/acceptor" evidence="3">
    <location>
        <position position="639"/>
    </location>
</feature>
<dbReference type="PANTHER" id="PTHR12756:SF12">
    <property type="entry name" value="CYTOSOLIC CARBOXYPEPTIDASE-LIKE PROTEIN 5"/>
    <property type="match status" value="1"/>
</dbReference>
<dbReference type="Proteomes" id="UP000002729">
    <property type="component" value="Unassembled WGS sequence"/>
</dbReference>
<gene>
    <name evidence="6" type="ORF">AURANDRAFT_60734</name>
</gene>
<dbReference type="Gene3D" id="2.60.40.3120">
    <property type="match status" value="1"/>
</dbReference>
<protein>
    <recommendedName>
        <fullName evidence="5">Peptidase M14 domain-containing protein</fullName>
    </recommendedName>
</protein>
<dbReference type="eggNOG" id="KOG3641">
    <property type="taxonomic scope" value="Eukaryota"/>
</dbReference>
<dbReference type="Pfam" id="PF00246">
    <property type="entry name" value="Peptidase_M14"/>
    <property type="match status" value="1"/>
</dbReference>
<comment type="cofactor">
    <cofactor evidence="1">
        <name>Zn(2+)</name>
        <dbReference type="ChEBI" id="CHEBI:29105"/>
    </cofactor>
</comment>
<dbReference type="PROSITE" id="PS52035">
    <property type="entry name" value="PEPTIDASE_M14"/>
    <property type="match status" value="1"/>
</dbReference>
<feature type="domain" description="Peptidase M14" evidence="5">
    <location>
        <begin position="307"/>
        <end position="689"/>
    </location>
</feature>
<feature type="region of interest" description="Disordered" evidence="4">
    <location>
        <begin position="383"/>
        <end position="427"/>
    </location>
</feature>
<evidence type="ECO:0000256" key="3">
    <source>
        <dbReference type="PROSITE-ProRule" id="PRU01379"/>
    </source>
</evidence>
<accession>F0XW60</accession>
<dbReference type="InterPro" id="IPR000834">
    <property type="entry name" value="Peptidase_M14"/>
</dbReference>
<feature type="compositionally biased region" description="Acidic residues" evidence="4">
    <location>
        <begin position="397"/>
        <end position="407"/>
    </location>
</feature>
<feature type="region of interest" description="Disordered" evidence="4">
    <location>
        <begin position="708"/>
        <end position="745"/>
    </location>
</feature>
<dbReference type="Gene3D" id="3.40.630.10">
    <property type="entry name" value="Zn peptidases"/>
    <property type="match status" value="1"/>
</dbReference>
<sequence>MSRLGFYEVGKSGATIRSEPSLCSAKVGRASAKSLVYVVRVVAVDGVERCELGGDEDACAHRSGWVSLWVLRRVGADGRPLPARPRCDAPWTPAPCAAGGLRFRADFCSGNLKAARLNAQDGCVELLTRRDCEGQPWGSRHCTWFYFSVADERPGAFRPPAKLRILTASRQGALFRHGYRPVVRPGSGARDTWAALSAAGSGGWRRVDAETFSYREVPDDESDDDDEASENTPPGDDDDDAPPPPPGAAAPPLPPAPPPRRKKASPSKAKKKKPKKPRKKGGTKTKCELEWTLDFGEERVLDVAFGFPYSCAEVDATLAALDAAYGDDPDILFKREVLTRSLEGRPVEVVTVTERRPQRAWGEPSLAGLAGRVEDCVVRRGGGEAWGLSTAPPPDDSGGDDDDDDGAVDAASRPRLPEGGYAITPDRGGGGLDADAVAARLEAWAGDSREILVSARVHPGEFPASFVADGFLEFILRKDDDRAAELRRRYVFRVVPLLNPDGVSRGHWRKDARGDDLNRCYWPDADGRAHPTCAALLALAASAGERLACVVDCHAHATQRGTFVFGNCGDLGGSDHAEAQVLAALLAAHCAVFEFESSDFGRKKMLNAGSARVALHHLGLCPRRRRDRPWPRCRAFTLECNYNKGHAVDATALALQPPRSARGLAPDAPYGPATWRGVGRALALAFSDLAASALGGDGSAVDDAKKWLLKHRSRPSSSGPPAATAKKAPPKKAKKKVPFLLELKK</sequence>
<evidence type="ECO:0000256" key="1">
    <source>
        <dbReference type="ARBA" id="ARBA00001947"/>
    </source>
</evidence>
<comment type="similarity">
    <text evidence="2 3">Belongs to the peptidase M14 family.</text>
</comment>
<dbReference type="GeneID" id="20223135"/>
<name>F0XW60_AURAN</name>
<feature type="compositionally biased region" description="Basic residues" evidence="4">
    <location>
        <begin position="728"/>
        <end position="737"/>
    </location>
</feature>
<evidence type="ECO:0000313" key="7">
    <source>
        <dbReference type="Proteomes" id="UP000002729"/>
    </source>
</evidence>
<dbReference type="AlphaFoldDB" id="F0XW60"/>
<dbReference type="PANTHER" id="PTHR12756">
    <property type="entry name" value="CYTOSOLIC CARBOXYPEPTIDASE"/>
    <property type="match status" value="1"/>
</dbReference>
<dbReference type="SUPFAM" id="SSF53187">
    <property type="entry name" value="Zn-dependent exopeptidases"/>
    <property type="match status" value="1"/>
</dbReference>
<dbReference type="RefSeq" id="XP_009032634.1">
    <property type="nucleotide sequence ID" value="XM_009034386.1"/>
</dbReference>
<feature type="compositionally biased region" description="Acidic residues" evidence="4">
    <location>
        <begin position="218"/>
        <end position="241"/>
    </location>
</feature>
<feature type="compositionally biased region" description="Pro residues" evidence="4">
    <location>
        <begin position="242"/>
        <end position="258"/>
    </location>
</feature>
<dbReference type="OrthoDB" id="10253041at2759"/>
<evidence type="ECO:0000259" key="5">
    <source>
        <dbReference type="PROSITE" id="PS52035"/>
    </source>
</evidence>
<feature type="compositionally biased region" description="Basic residues" evidence="4">
    <location>
        <begin position="259"/>
        <end position="283"/>
    </location>
</feature>
<dbReference type="InParanoid" id="F0XW60"/>
<feature type="region of interest" description="Disordered" evidence="4">
    <location>
        <begin position="215"/>
        <end position="284"/>
    </location>
</feature>
<keyword evidence="7" id="KW-1185">Reference proteome</keyword>
<evidence type="ECO:0000256" key="2">
    <source>
        <dbReference type="ARBA" id="ARBA00005988"/>
    </source>
</evidence>
<dbReference type="KEGG" id="aaf:AURANDRAFT_60734"/>
<dbReference type="GO" id="GO:0006508">
    <property type="term" value="P:proteolysis"/>
    <property type="evidence" value="ECO:0007669"/>
    <property type="project" value="InterPro"/>
</dbReference>
<proteinExistence type="inferred from homology"/>
<evidence type="ECO:0000256" key="4">
    <source>
        <dbReference type="SAM" id="MobiDB-lite"/>
    </source>
</evidence>
<evidence type="ECO:0000313" key="6">
    <source>
        <dbReference type="EMBL" id="EGB13024.1"/>
    </source>
</evidence>
<dbReference type="InterPro" id="IPR050821">
    <property type="entry name" value="Cytosolic_carboxypeptidase"/>
</dbReference>
<dbReference type="EMBL" id="GL833120">
    <property type="protein sequence ID" value="EGB13024.1"/>
    <property type="molecule type" value="Genomic_DNA"/>
</dbReference>
<reference evidence="6 7" key="1">
    <citation type="journal article" date="2011" name="Proc. Natl. Acad. Sci. U.S.A.">
        <title>Niche of harmful alga Aureococcus anophagefferens revealed through ecogenomics.</title>
        <authorList>
            <person name="Gobler C.J."/>
            <person name="Berry D.L."/>
            <person name="Dyhrman S.T."/>
            <person name="Wilhelm S.W."/>
            <person name="Salamov A."/>
            <person name="Lobanov A.V."/>
            <person name="Zhang Y."/>
            <person name="Collier J.L."/>
            <person name="Wurch L.L."/>
            <person name="Kustka A.B."/>
            <person name="Dill B.D."/>
            <person name="Shah M."/>
            <person name="VerBerkmoes N.C."/>
            <person name="Kuo A."/>
            <person name="Terry A."/>
            <person name="Pangilinan J."/>
            <person name="Lindquist E.A."/>
            <person name="Lucas S."/>
            <person name="Paulsen I.T."/>
            <person name="Hattenrath-Lehmann T.K."/>
            <person name="Talmage S.C."/>
            <person name="Walker E.A."/>
            <person name="Koch F."/>
            <person name="Burson A.M."/>
            <person name="Marcoval M.A."/>
            <person name="Tang Y.Z."/>
            <person name="Lecleir G.R."/>
            <person name="Coyne K.J."/>
            <person name="Berg G.M."/>
            <person name="Bertrand E.M."/>
            <person name="Saito M.A."/>
            <person name="Gladyshev V.N."/>
            <person name="Grigoriev I.V."/>
        </authorList>
    </citation>
    <scope>NUCLEOTIDE SEQUENCE [LARGE SCALE GENOMIC DNA]</scope>
    <source>
        <strain evidence="7">CCMP 1984</strain>
    </source>
</reference>
<dbReference type="GO" id="GO:0008270">
    <property type="term" value="F:zinc ion binding"/>
    <property type="evidence" value="ECO:0007669"/>
    <property type="project" value="InterPro"/>
</dbReference>
<dbReference type="MEROPS" id="M14.025"/>
<organism evidence="7">
    <name type="scientific">Aureococcus anophagefferens</name>
    <name type="common">Harmful bloom alga</name>
    <dbReference type="NCBI Taxonomy" id="44056"/>
    <lineage>
        <taxon>Eukaryota</taxon>
        <taxon>Sar</taxon>
        <taxon>Stramenopiles</taxon>
        <taxon>Ochrophyta</taxon>
        <taxon>Pelagophyceae</taxon>
        <taxon>Pelagomonadales</taxon>
        <taxon>Pelagomonadaceae</taxon>
        <taxon>Aureococcus</taxon>
    </lineage>
</organism>